<comment type="caution">
    <text evidence="1">The sequence shown here is derived from an EMBL/GenBank/DDBJ whole genome shotgun (WGS) entry which is preliminary data.</text>
</comment>
<sequence>MSFYNQRGIFLQLLRPSAVSPMEVRVSMQFATKEEGYHPVNGDRIDYLLKCIQREAVSNDGGITFTMGPGHCDLDGDGDFDPQDKAILLALAKAYSKIVNP</sequence>
<proteinExistence type="predicted"/>
<evidence type="ECO:0000313" key="1">
    <source>
        <dbReference type="EMBL" id="MBN3968301.1"/>
    </source>
</evidence>
<evidence type="ECO:0000313" key="2">
    <source>
        <dbReference type="Proteomes" id="UP000772591"/>
    </source>
</evidence>
<dbReference type="Proteomes" id="UP000772591">
    <property type="component" value="Unassembled WGS sequence"/>
</dbReference>
<organism evidence="1 2">
    <name type="scientific">Pseudomonas gregormendelii</name>
    <dbReference type="NCBI Taxonomy" id="1628277"/>
    <lineage>
        <taxon>Bacteria</taxon>
        <taxon>Pseudomonadati</taxon>
        <taxon>Pseudomonadota</taxon>
        <taxon>Gammaproteobacteria</taxon>
        <taxon>Pseudomonadales</taxon>
        <taxon>Pseudomonadaceae</taxon>
        <taxon>Pseudomonas</taxon>
    </lineage>
</organism>
<accession>A0ABS3AMS8</accession>
<gene>
    <name evidence="1" type="ORF">IMW75_23905</name>
</gene>
<protein>
    <submittedName>
        <fullName evidence="1">Uncharacterized protein</fullName>
    </submittedName>
</protein>
<keyword evidence="2" id="KW-1185">Reference proteome</keyword>
<reference evidence="1 2" key="1">
    <citation type="journal article" date="2021" name="Int. J. Syst. Evol. Microbiol.">
        <title>Pseudomonas piscium sp. nov., Pseudomonas pisciculturae sp. nov., Pseudomonas mucoides sp. nov. and Pseudomonas neuropathica sp. nov. isolated from rainbow trout.</title>
        <authorList>
            <person name="Duman M."/>
            <person name="Mulet M."/>
            <person name="Altun S."/>
            <person name="Saticioglu I.B."/>
            <person name="Gomila M."/>
            <person name="Lalucat J."/>
            <person name="Garcia-Valdes E."/>
        </authorList>
    </citation>
    <scope>NUCLEOTIDE SEQUENCE [LARGE SCALE GENOMIC DNA]</scope>
    <source>
        <strain evidence="1 2">LMG 28632</strain>
    </source>
</reference>
<dbReference type="RefSeq" id="WP_205893945.1">
    <property type="nucleotide sequence ID" value="NZ_JADEVO010000048.1"/>
</dbReference>
<dbReference type="EMBL" id="JADEVO010000048">
    <property type="protein sequence ID" value="MBN3968301.1"/>
    <property type="molecule type" value="Genomic_DNA"/>
</dbReference>
<name>A0ABS3AMS8_9PSED</name>